<dbReference type="Proteomes" id="UP000294194">
    <property type="component" value="Unassembled WGS sequence"/>
</dbReference>
<accession>A0A4Q9GMW4</accession>
<dbReference type="InterPro" id="IPR009839">
    <property type="entry name" value="SseB_N"/>
</dbReference>
<evidence type="ECO:0000259" key="2">
    <source>
        <dbReference type="Pfam" id="PF07179"/>
    </source>
</evidence>
<feature type="domain" description="SseB protein N-terminal" evidence="2">
    <location>
        <begin position="35"/>
        <end position="155"/>
    </location>
</feature>
<dbReference type="RefSeq" id="WP_130980242.1">
    <property type="nucleotide sequence ID" value="NZ_SISG01000001.1"/>
</dbReference>
<evidence type="ECO:0000313" key="3">
    <source>
        <dbReference type="EMBL" id="TBN56132.1"/>
    </source>
</evidence>
<dbReference type="Pfam" id="PF07179">
    <property type="entry name" value="SseB"/>
    <property type="match status" value="1"/>
</dbReference>
<organism evidence="3 4">
    <name type="scientific">Glaciihabitans arcticus</name>
    <dbReference type="NCBI Taxonomy" id="2668039"/>
    <lineage>
        <taxon>Bacteria</taxon>
        <taxon>Bacillati</taxon>
        <taxon>Actinomycetota</taxon>
        <taxon>Actinomycetes</taxon>
        <taxon>Micrococcales</taxon>
        <taxon>Microbacteriaceae</taxon>
        <taxon>Glaciihabitans</taxon>
    </lineage>
</organism>
<name>A0A4Q9GMW4_9MICO</name>
<proteinExistence type="predicted"/>
<reference evidence="4" key="1">
    <citation type="submission" date="2019-02" db="EMBL/GenBank/DDBJ databases">
        <title>Glaciihabitans arcticus sp. nov., a psychrotolerant bacterium isolated from polar soil.</title>
        <authorList>
            <person name="Dahal R.H."/>
        </authorList>
    </citation>
    <scope>NUCLEOTIDE SEQUENCE [LARGE SCALE GENOMIC DNA]</scope>
    <source>
        <strain evidence="4">RP-3-7</strain>
    </source>
</reference>
<protein>
    <submittedName>
        <fullName evidence="3">SseB family protein</fullName>
    </submittedName>
</protein>
<evidence type="ECO:0000256" key="1">
    <source>
        <dbReference type="SAM" id="MobiDB-lite"/>
    </source>
</evidence>
<sequence length="252" mass="26914">MAGGSDSAGTPWEGRHFEPNDSAEDDGSAPERLIEALRRFRSRELGEPEVIEAIRESRFLIPLLATLGESEVGEHGHLVDKTQELSIVTVTAPDGRKILPVFTSVTSMGEWNPVARPVPANAVRIALAAASEQTDLVVIDPTSDTEYVIRRPALWSIAQSESWLPSYADEAVLDAFAAGAEGEAAVQSIGLAAGDPDARLAGPELVVLLTLANGLAREDLAALLARMQERWSASEIIATRVDSLRVQLVASS</sequence>
<keyword evidence="4" id="KW-1185">Reference proteome</keyword>
<gene>
    <name evidence="3" type="ORF">EYE40_01265</name>
</gene>
<comment type="caution">
    <text evidence="3">The sequence shown here is derived from an EMBL/GenBank/DDBJ whole genome shotgun (WGS) entry which is preliminary data.</text>
</comment>
<evidence type="ECO:0000313" key="4">
    <source>
        <dbReference type="Proteomes" id="UP000294194"/>
    </source>
</evidence>
<dbReference type="EMBL" id="SISG01000001">
    <property type="protein sequence ID" value="TBN56132.1"/>
    <property type="molecule type" value="Genomic_DNA"/>
</dbReference>
<dbReference type="AlphaFoldDB" id="A0A4Q9GMW4"/>
<feature type="region of interest" description="Disordered" evidence="1">
    <location>
        <begin position="1"/>
        <end position="30"/>
    </location>
</feature>